<dbReference type="PANTHER" id="PTHR44591">
    <property type="entry name" value="STRESS RESPONSE REGULATOR PROTEIN 1"/>
    <property type="match status" value="1"/>
</dbReference>
<dbReference type="SUPFAM" id="SSF52172">
    <property type="entry name" value="CheY-like"/>
    <property type="match status" value="1"/>
</dbReference>
<organism evidence="4 5">
    <name type="scientific">Amazonocrinis nigriterrae CENA67</name>
    <dbReference type="NCBI Taxonomy" id="2794033"/>
    <lineage>
        <taxon>Bacteria</taxon>
        <taxon>Bacillati</taxon>
        <taxon>Cyanobacteriota</taxon>
        <taxon>Cyanophyceae</taxon>
        <taxon>Nostocales</taxon>
        <taxon>Nostocaceae</taxon>
        <taxon>Amazonocrinis</taxon>
        <taxon>Amazonocrinis nigriterrae</taxon>
    </lineage>
</organism>
<dbReference type="AlphaFoldDB" id="A0A8J7HV37"/>
<name>A0A8J7HV37_9NOST</name>
<evidence type="ECO:0000256" key="2">
    <source>
        <dbReference type="PROSITE-ProRule" id="PRU00169"/>
    </source>
</evidence>
<protein>
    <submittedName>
        <fullName evidence="4">Response regulator</fullName>
    </submittedName>
</protein>
<feature type="modified residue" description="4-aspartylphosphate" evidence="2">
    <location>
        <position position="63"/>
    </location>
</feature>
<dbReference type="Gene3D" id="3.40.50.2300">
    <property type="match status" value="1"/>
</dbReference>
<dbReference type="GO" id="GO:0000160">
    <property type="term" value="P:phosphorelay signal transduction system"/>
    <property type="evidence" value="ECO:0007669"/>
    <property type="project" value="InterPro"/>
</dbReference>
<dbReference type="InterPro" id="IPR011006">
    <property type="entry name" value="CheY-like_superfamily"/>
</dbReference>
<evidence type="ECO:0000313" key="5">
    <source>
        <dbReference type="Proteomes" id="UP000632766"/>
    </source>
</evidence>
<reference evidence="4 5" key="1">
    <citation type="journal article" date="2021" name="Int. J. Syst. Evol. Microbiol.">
        <title>Amazonocrinis nigriterrae gen. nov., sp. nov., Atlanticothrix silvestris gen. nov., sp. nov. and Dendronalium phyllosphericum gen. nov., sp. nov., nostocacean cyanobacteria from Brazilian environments.</title>
        <authorList>
            <person name="Alvarenga D.O."/>
            <person name="Andreote A.P.D."/>
            <person name="Branco L.H.Z."/>
            <person name="Delbaje E."/>
            <person name="Cruz R.B."/>
            <person name="Varani A.M."/>
            <person name="Fiore M.F."/>
        </authorList>
    </citation>
    <scope>NUCLEOTIDE SEQUENCE [LARGE SCALE GENOMIC DNA]</scope>
    <source>
        <strain evidence="4 5">CENA67</strain>
    </source>
</reference>
<accession>A0A8J7HV37</accession>
<keyword evidence="5" id="KW-1185">Reference proteome</keyword>
<dbReference type="RefSeq" id="WP_198125029.1">
    <property type="nucleotide sequence ID" value="NZ_JAECZC010000020.1"/>
</dbReference>
<dbReference type="InterPro" id="IPR001789">
    <property type="entry name" value="Sig_transdc_resp-reg_receiver"/>
</dbReference>
<gene>
    <name evidence="4" type="ORF">I8748_13255</name>
</gene>
<evidence type="ECO:0000259" key="3">
    <source>
        <dbReference type="PROSITE" id="PS50110"/>
    </source>
</evidence>
<dbReference type="PROSITE" id="PS50110">
    <property type="entry name" value="RESPONSE_REGULATORY"/>
    <property type="match status" value="1"/>
</dbReference>
<comment type="caution">
    <text evidence="4">The sequence shown here is derived from an EMBL/GenBank/DDBJ whole genome shotgun (WGS) entry which is preliminary data.</text>
</comment>
<dbReference type="Proteomes" id="UP000632766">
    <property type="component" value="Unassembled WGS sequence"/>
</dbReference>
<keyword evidence="1 2" id="KW-0597">Phosphoprotein</keyword>
<dbReference type="Pfam" id="PF00072">
    <property type="entry name" value="Response_reg"/>
    <property type="match status" value="1"/>
</dbReference>
<feature type="domain" description="Response regulatory" evidence="3">
    <location>
        <begin position="13"/>
        <end position="130"/>
    </location>
</feature>
<dbReference type="EMBL" id="JAECZC010000020">
    <property type="protein sequence ID" value="MBH8563139.1"/>
    <property type="molecule type" value="Genomic_DNA"/>
</dbReference>
<evidence type="ECO:0000256" key="1">
    <source>
        <dbReference type="ARBA" id="ARBA00022553"/>
    </source>
</evidence>
<dbReference type="SMART" id="SM00448">
    <property type="entry name" value="REC"/>
    <property type="match status" value="1"/>
</dbReference>
<dbReference type="PANTHER" id="PTHR44591:SF22">
    <property type="entry name" value="CHEY SUBFAMILY"/>
    <property type="match status" value="1"/>
</dbReference>
<evidence type="ECO:0000313" key="4">
    <source>
        <dbReference type="EMBL" id="MBH8563139.1"/>
    </source>
</evidence>
<dbReference type="InterPro" id="IPR050595">
    <property type="entry name" value="Bact_response_regulator"/>
</dbReference>
<sequence length="140" mass="15659">MEVLEVVDITTKTILLIDDELNVQEVVELCLKDLAGWDVITANSPLEGLQNAVRDRPDAIILDISIRGIESFKLMTKLRNSPETQAIPIILLSAKARWLDSQILQKYQIAGVILKPFDPITLPEQVAKLLGWNFTPISNL</sequence>
<proteinExistence type="predicted"/>